<dbReference type="InterPro" id="IPR005259">
    <property type="entry name" value="PriA"/>
</dbReference>
<dbReference type="GO" id="GO:0006310">
    <property type="term" value="P:DNA recombination"/>
    <property type="evidence" value="ECO:0007669"/>
    <property type="project" value="InterPro"/>
</dbReference>
<evidence type="ECO:0000259" key="13">
    <source>
        <dbReference type="PROSITE" id="PS51192"/>
    </source>
</evidence>
<reference evidence="15 16" key="1">
    <citation type="journal article" date="2013" name="Genome Announc.">
        <title>Draft Genome Sequence of the Methanotrophic Gammaproteobacterium Methyloglobulus morosus DSM 22980 Strain KoM1.</title>
        <authorList>
            <person name="Poehlein A."/>
            <person name="Deutzmann J.S."/>
            <person name="Daniel R."/>
            <person name="Simeonova D.D."/>
        </authorList>
    </citation>
    <scope>NUCLEOTIDE SEQUENCE [LARGE SCALE GENOMIC DNA]</scope>
    <source>
        <strain evidence="15 16">KoM1</strain>
    </source>
</reference>
<keyword evidence="7 12" id="KW-0862">Zinc</keyword>
<dbReference type="PANTHER" id="PTHR30580:SF0">
    <property type="entry name" value="PRIMOSOMAL PROTEIN N"/>
    <property type="match status" value="1"/>
</dbReference>
<keyword evidence="3 12" id="KW-0479">Metal-binding</keyword>
<dbReference type="Gene3D" id="3.40.50.300">
    <property type="entry name" value="P-loop containing nucleotide triphosphate hydrolases"/>
    <property type="match status" value="2"/>
</dbReference>
<dbReference type="InterPro" id="IPR041222">
    <property type="entry name" value="PriA_3primeBD"/>
</dbReference>
<evidence type="ECO:0000256" key="8">
    <source>
        <dbReference type="ARBA" id="ARBA00022840"/>
    </source>
</evidence>
<dbReference type="Pfam" id="PF17764">
    <property type="entry name" value="PriA_3primeBD"/>
    <property type="match status" value="1"/>
</dbReference>
<dbReference type="GO" id="GO:0006302">
    <property type="term" value="P:double-strand break repair"/>
    <property type="evidence" value="ECO:0007669"/>
    <property type="project" value="InterPro"/>
</dbReference>
<dbReference type="Pfam" id="PF18319">
    <property type="entry name" value="Zn_ribbon_PriA"/>
    <property type="match status" value="1"/>
</dbReference>
<evidence type="ECO:0000259" key="14">
    <source>
        <dbReference type="PROSITE" id="PS51194"/>
    </source>
</evidence>
<dbReference type="GO" id="GO:0003677">
    <property type="term" value="F:DNA binding"/>
    <property type="evidence" value="ECO:0007669"/>
    <property type="project" value="UniProtKB-UniRule"/>
</dbReference>
<comment type="subunit">
    <text evidence="12">Component of the replication restart primosome.</text>
</comment>
<dbReference type="InterPro" id="IPR027417">
    <property type="entry name" value="P-loop_NTPase"/>
</dbReference>
<name>V5BVA7_9GAMM</name>
<feature type="binding site" evidence="12">
    <location>
        <position position="464"/>
    </location>
    <ligand>
        <name>Zn(2+)</name>
        <dbReference type="ChEBI" id="CHEBI:29105"/>
        <label>1</label>
    </ligand>
</feature>
<comment type="function">
    <text evidence="12">Initiates the restart of stalled replication forks, which reloads the replicative helicase on sites other than the origin of replication. Recognizes and binds to abandoned replication forks and remodels them to uncover a helicase loading site. Promotes assembly of the primosome at these replication forks.</text>
</comment>
<dbReference type="Pfam" id="PF18074">
    <property type="entry name" value="PriA_C"/>
    <property type="match status" value="1"/>
</dbReference>
<feature type="domain" description="Helicase ATP-binding" evidence="13">
    <location>
        <begin position="239"/>
        <end position="405"/>
    </location>
</feature>
<dbReference type="CDD" id="cd17929">
    <property type="entry name" value="DEXHc_priA"/>
    <property type="match status" value="1"/>
</dbReference>
<keyword evidence="10 12" id="KW-0413">Isomerase</keyword>
<keyword evidence="4 12" id="KW-0547">Nucleotide-binding</keyword>
<dbReference type="Pfam" id="PF00271">
    <property type="entry name" value="Helicase_C"/>
    <property type="match status" value="1"/>
</dbReference>
<dbReference type="InterPro" id="IPR001650">
    <property type="entry name" value="Helicase_C-like"/>
</dbReference>
<evidence type="ECO:0000256" key="9">
    <source>
        <dbReference type="ARBA" id="ARBA00023125"/>
    </source>
</evidence>
<dbReference type="GO" id="GO:1990077">
    <property type="term" value="C:primosome complex"/>
    <property type="evidence" value="ECO:0007669"/>
    <property type="project" value="UniProtKB-UniRule"/>
</dbReference>
<dbReference type="SMART" id="SM00490">
    <property type="entry name" value="HELICc"/>
    <property type="match status" value="1"/>
</dbReference>
<keyword evidence="6 12" id="KW-0347">Helicase</keyword>
<dbReference type="GO" id="GO:0006270">
    <property type="term" value="P:DNA replication initiation"/>
    <property type="evidence" value="ECO:0007669"/>
    <property type="project" value="TreeGrafter"/>
</dbReference>
<feature type="binding site" evidence="12">
    <location>
        <position position="507"/>
    </location>
    <ligand>
        <name>Zn(2+)</name>
        <dbReference type="ChEBI" id="CHEBI:29105"/>
        <label>1</label>
    </ligand>
</feature>
<evidence type="ECO:0000256" key="10">
    <source>
        <dbReference type="ARBA" id="ARBA00023235"/>
    </source>
</evidence>
<proteinExistence type="inferred from homology"/>
<evidence type="ECO:0000256" key="11">
    <source>
        <dbReference type="ARBA" id="ARBA00048988"/>
    </source>
</evidence>
<dbReference type="STRING" id="1116472.MGMO_125c00110"/>
<protein>
    <recommendedName>
        <fullName evidence="12">Replication restart protein PriA</fullName>
    </recommendedName>
    <alternativeName>
        <fullName evidence="12">ATP-dependent DNA helicase PriA</fullName>
        <ecNumber evidence="12">5.6.2.4</ecNumber>
    </alternativeName>
    <alternativeName>
        <fullName evidence="12">DNA 3'-5' helicase PriA</fullName>
    </alternativeName>
</protein>
<evidence type="ECO:0000256" key="6">
    <source>
        <dbReference type="ARBA" id="ARBA00022806"/>
    </source>
</evidence>
<organism evidence="15 16">
    <name type="scientific">Methyloglobulus morosus KoM1</name>
    <dbReference type="NCBI Taxonomy" id="1116472"/>
    <lineage>
        <taxon>Bacteria</taxon>
        <taxon>Pseudomonadati</taxon>
        <taxon>Pseudomonadota</taxon>
        <taxon>Gammaproteobacteria</taxon>
        <taxon>Methylococcales</taxon>
        <taxon>Methylococcaceae</taxon>
        <taxon>Methyloglobulus</taxon>
    </lineage>
</organism>
<dbReference type="Proteomes" id="UP000017842">
    <property type="component" value="Unassembled WGS sequence"/>
</dbReference>
<dbReference type="InterPro" id="IPR042115">
    <property type="entry name" value="PriA_3primeBD_sf"/>
</dbReference>
<feature type="binding site" evidence="12">
    <location>
        <position position="494"/>
    </location>
    <ligand>
        <name>Zn(2+)</name>
        <dbReference type="ChEBI" id="CHEBI:29105"/>
        <label>2</label>
    </ligand>
</feature>
<dbReference type="PROSITE" id="PS51194">
    <property type="entry name" value="HELICASE_CTER"/>
    <property type="match status" value="1"/>
</dbReference>
<dbReference type="NCBIfam" id="NF004067">
    <property type="entry name" value="PRK05580.1-4"/>
    <property type="match status" value="1"/>
</dbReference>
<keyword evidence="9 12" id="KW-0238">DNA-binding</keyword>
<keyword evidence="2 12" id="KW-0235">DNA replication</keyword>
<dbReference type="GO" id="GO:0043138">
    <property type="term" value="F:3'-5' DNA helicase activity"/>
    <property type="evidence" value="ECO:0007669"/>
    <property type="project" value="UniProtKB-EC"/>
</dbReference>
<feature type="binding site" evidence="12">
    <location>
        <position position="491"/>
    </location>
    <ligand>
        <name>Zn(2+)</name>
        <dbReference type="ChEBI" id="CHEBI:29105"/>
        <label>2</label>
    </ligand>
</feature>
<dbReference type="FunFam" id="3.40.1440.60:FF:000001">
    <property type="entry name" value="Primosomal protein N"/>
    <property type="match status" value="1"/>
</dbReference>
<evidence type="ECO:0000256" key="1">
    <source>
        <dbReference type="ARBA" id="ARBA00022515"/>
    </source>
</evidence>
<dbReference type="EC" id="5.6.2.4" evidence="12"/>
<dbReference type="NCBIfam" id="TIGR00595">
    <property type="entry name" value="priA"/>
    <property type="match status" value="1"/>
</dbReference>
<dbReference type="FunFam" id="3.40.50.300:FF:000489">
    <property type="entry name" value="Primosome assembly protein PriA"/>
    <property type="match status" value="1"/>
</dbReference>
<feature type="binding site" evidence="12">
    <location>
        <position position="476"/>
    </location>
    <ligand>
        <name>Zn(2+)</name>
        <dbReference type="ChEBI" id="CHEBI:29105"/>
        <label>2</label>
    </ligand>
</feature>
<evidence type="ECO:0000313" key="15">
    <source>
        <dbReference type="EMBL" id="ESS70137.1"/>
    </source>
</evidence>
<dbReference type="Pfam" id="PF00270">
    <property type="entry name" value="DEAD"/>
    <property type="match status" value="1"/>
</dbReference>
<dbReference type="SMART" id="SM00487">
    <property type="entry name" value="DEXDc"/>
    <property type="match status" value="1"/>
</dbReference>
<keyword evidence="8 12" id="KW-0067">ATP-binding</keyword>
<evidence type="ECO:0000256" key="2">
    <source>
        <dbReference type="ARBA" id="ARBA00022705"/>
    </source>
</evidence>
<dbReference type="Gene3D" id="3.40.1440.60">
    <property type="entry name" value="PriA, 3(prime) DNA-binding domain"/>
    <property type="match status" value="1"/>
</dbReference>
<feature type="binding site" evidence="12">
    <location>
        <position position="467"/>
    </location>
    <ligand>
        <name>Zn(2+)</name>
        <dbReference type="ChEBI" id="CHEBI:29105"/>
        <label>1</label>
    </ligand>
</feature>
<comment type="caution">
    <text evidence="15">The sequence shown here is derived from an EMBL/GenBank/DDBJ whole genome shotgun (WGS) entry which is preliminary data.</text>
</comment>
<feature type="binding site" evidence="12">
    <location>
        <position position="504"/>
    </location>
    <ligand>
        <name>Zn(2+)</name>
        <dbReference type="ChEBI" id="CHEBI:29105"/>
        <label>1</label>
    </ligand>
</feature>
<comment type="cofactor">
    <cofactor evidence="12">
        <name>Zn(2+)</name>
        <dbReference type="ChEBI" id="CHEBI:29105"/>
    </cofactor>
    <text evidence="12">Binds 2 zinc ions per subunit.</text>
</comment>
<dbReference type="RefSeq" id="WP_023495909.1">
    <property type="nucleotide sequence ID" value="NZ_AYLO01000117.1"/>
</dbReference>
<keyword evidence="1 12" id="KW-0639">Primosome</keyword>
<dbReference type="AlphaFoldDB" id="V5BVA7"/>
<accession>V5BVA7</accession>
<evidence type="ECO:0000256" key="5">
    <source>
        <dbReference type="ARBA" id="ARBA00022801"/>
    </source>
</evidence>
<evidence type="ECO:0000313" key="16">
    <source>
        <dbReference type="Proteomes" id="UP000017842"/>
    </source>
</evidence>
<evidence type="ECO:0000256" key="7">
    <source>
        <dbReference type="ARBA" id="ARBA00022833"/>
    </source>
</evidence>
<dbReference type="InterPro" id="IPR011545">
    <property type="entry name" value="DEAD/DEAH_box_helicase_dom"/>
</dbReference>
<dbReference type="GO" id="GO:0005524">
    <property type="term" value="F:ATP binding"/>
    <property type="evidence" value="ECO:0007669"/>
    <property type="project" value="UniProtKB-UniRule"/>
</dbReference>
<evidence type="ECO:0000256" key="12">
    <source>
        <dbReference type="HAMAP-Rule" id="MF_00983"/>
    </source>
</evidence>
<dbReference type="InterPro" id="IPR041236">
    <property type="entry name" value="PriA_C"/>
</dbReference>
<evidence type="ECO:0000256" key="4">
    <source>
        <dbReference type="ARBA" id="ARBA00022741"/>
    </source>
</evidence>
<dbReference type="InterPro" id="IPR014001">
    <property type="entry name" value="Helicase_ATP-bd"/>
</dbReference>
<evidence type="ECO:0000256" key="3">
    <source>
        <dbReference type="ARBA" id="ARBA00022723"/>
    </source>
</evidence>
<comment type="catalytic activity">
    <reaction evidence="12">
        <text>Couples ATP hydrolysis with the unwinding of duplex DNA by translocating in the 3'-5' direction.</text>
        <dbReference type="EC" id="5.6.2.4"/>
    </reaction>
</comment>
<keyword evidence="16" id="KW-1185">Reference proteome</keyword>
<dbReference type="HAMAP" id="MF_00983">
    <property type="entry name" value="PriA"/>
    <property type="match status" value="1"/>
</dbReference>
<dbReference type="InterPro" id="IPR040498">
    <property type="entry name" value="PriA_CRR"/>
</dbReference>
<dbReference type="GO" id="GO:0008270">
    <property type="term" value="F:zinc ion binding"/>
    <property type="evidence" value="ECO:0007669"/>
    <property type="project" value="UniProtKB-UniRule"/>
</dbReference>
<keyword evidence="5 12" id="KW-0378">Hydrolase</keyword>
<sequence>MPKLPDATPRLILKVAIPVPLYRLFDYYAPPDVTESSLSPGIRLEVPFGAGKKIAYLIEAGTNSEIAPEKLKPIVRILDSKSLLSTKDIRLLHWASQYYHHPIGEVFSSAFPATLRSGKTAILPLQPCYVLTALGKATDSEQLKRSPKQQALLAYFQSHHPASLVEAELNNWDKNWRPALKALLAKSLIANTAAKIAYIPQLSGVNAHNTKSSFNEATQEDKGKLQLNPEQQIAIAAVIGELGKFAVFLLEGITGSGKTEVYMQVIRTVLERGQQVLVLVPEINLTPQLEERFRQRFSVAMTLSHSNLTDKQRHAAWLNMQQGMSAILLGTRSALFTPMKRPGLIILDEEHDTSFKQQEGFRFSARDVAIMRGKLLNIPVLLGSATPSLESLHNAYQQRYRHLVLSQRAGSAVEPTLHLLDIRNKKLHHGLSEALINELRKVLASGEQVLIFLNRRGFAPTLICHACGWVARCRHCDANLVIHNYEKLLRCHHCGREQRLPPLCPACKTGGLMPLGLGTERVEGALRELFPDKTLVRLDRDTTQRKGSLERYLVQINDGKADIILGTQMLAKGHHFPNVTLVAIVDVDSGLFSIDYHATERLAQMITQVSGRAGRAEKSGRVILQTRHPDHALLNTLIREGYRRFADIALVERQHALLPPFSYQALLRAQADNANMPLAFLQAVATLAKMHKSGQIQILGPVAAPMEKRAGLYRYQLLFQCDKRSELQKCLAELIANIDSVAYAKKIRWSLDVDPVDLY</sequence>
<comment type="similarity">
    <text evidence="12">Belongs to the helicase family. PriA subfamily.</text>
</comment>
<dbReference type="SUPFAM" id="SSF52540">
    <property type="entry name" value="P-loop containing nucleoside triphosphate hydrolases"/>
    <property type="match status" value="1"/>
</dbReference>
<dbReference type="PANTHER" id="PTHR30580">
    <property type="entry name" value="PRIMOSOMAL PROTEIN N"/>
    <property type="match status" value="1"/>
</dbReference>
<dbReference type="NCBIfam" id="NF004065">
    <property type="entry name" value="PRK05580.1-1"/>
    <property type="match status" value="1"/>
</dbReference>
<dbReference type="PATRIC" id="fig|1116472.3.peg.3266"/>
<dbReference type="CDD" id="cd18804">
    <property type="entry name" value="SF2_C_priA"/>
    <property type="match status" value="1"/>
</dbReference>
<dbReference type="GO" id="GO:0016887">
    <property type="term" value="F:ATP hydrolysis activity"/>
    <property type="evidence" value="ECO:0007669"/>
    <property type="project" value="RHEA"/>
</dbReference>
<gene>
    <name evidence="12 15" type="primary">priA</name>
    <name evidence="15" type="ORF">MGMO_125c00110</name>
</gene>
<dbReference type="GO" id="GO:0006269">
    <property type="term" value="P:DNA replication, synthesis of primer"/>
    <property type="evidence" value="ECO:0007669"/>
    <property type="project" value="UniProtKB-KW"/>
</dbReference>
<dbReference type="OrthoDB" id="9759544at2"/>
<dbReference type="EMBL" id="AYLO01000117">
    <property type="protein sequence ID" value="ESS70137.1"/>
    <property type="molecule type" value="Genomic_DNA"/>
</dbReference>
<dbReference type="PROSITE" id="PS51192">
    <property type="entry name" value="HELICASE_ATP_BIND_1"/>
    <property type="match status" value="1"/>
</dbReference>
<dbReference type="eggNOG" id="COG1198">
    <property type="taxonomic scope" value="Bacteria"/>
</dbReference>
<feature type="binding site" evidence="12">
    <location>
        <position position="473"/>
    </location>
    <ligand>
        <name>Zn(2+)</name>
        <dbReference type="ChEBI" id="CHEBI:29105"/>
        <label>2</label>
    </ligand>
</feature>
<feature type="domain" description="Helicase C-terminal" evidence="14">
    <location>
        <begin position="435"/>
        <end position="658"/>
    </location>
</feature>
<comment type="catalytic activity">
    <reaction evidence="11 12">
        <text>ATP + H2O = ADP + phosphate + H(+)</text>
        <dbReference type="Rhea" id="RHEA:13065"/>
        <dbReference type="ChEBI" id="CHEBI:15377"/>
        <dbReference type="ChEBI" id="CHEBI:15378"/>
        <dbReference type="ChEBI" id="CHEBI:30616"/>
        <dbReference type="ChEBI" id="CHEBI:43474"/>
        <dbReference type="ChEBI" id="CHEBI:456216"/>
        <dbReference type="EC" id="5.6.2.4"/>
    </reaction>
</comment>